<protein>
    <submittedName>
        <fullName evidence="4">PfkB-like carbohydrate kinase family protein isoform 2</fullName>
    </submittedName>
</protein>
<keyword evidence="3" id="KW-0418">Kinase</keyword>
<accession>A0A6A3CYS6</accession>
<dbReference type="EMBL" id="VEPZ02000165">
    <property type="protein sequence ID" value="KAE8732391.1"/>
    <property type="molecule type" value="Genomic_DNA"/>
</dbReference>
<dbReference type="AlphaFoldDB" id="A0A6A3CYS6"/>
<comment type="caution">
    <text evidence="4">The sequence shown here is derived from an EMBL/GenBank/DDBJ whole genome shotgun (WGS) entry which is preliminary data.</text>
</comment>
<evidence type="ECO:0000256" key="2">
    <source>
        <dbReference type="ARBA" id="ARBA00022679"/>
    </source>
</evidence>
<dbReference type="PANTHER" id="PTHR43320">
    <property type="entry name" value="SUGAR KINASE"/>
    <property type="match status" value="1"/>
</dbReference>
<evidence type="ECO:0000256" key="1">
    <source>
        <dbReference type="ARBA" id="ARBA00010688"/>
    </source>
</evidence>
<name>A0A6A3CYS6_HIBSY</name>
<reference evidence="4" key="1">
    <citation type="submission" date="2019-09" db="EMBL/GenBank/DDBJ databases">
        <title>Draft genome information of white flower Hibiscus syriacus.</title>
        <authorList>
            <person name="Kim Y.-M."/>
        </authorList>
    </citation>
    <scope>NUCLEOTIDE SEQUENCE [LARGE SCALE GENOMIC DNA]</scope>
    <source>
        <strain evidence="4">YM2019G1</strain>
    </source>
</reference>
<comment type="similarity">
    <text evidence="1">Belongs to the carbohydrate kinase PfkB family.</text>
</comment>
<organism evidence="4 5">
    <name type="scientific">Hibiscus syriacus</name>
    <name type="common">Rose of Sharon</name>
    <dbReference type="NCBI Taxonomy" id="106335"/>
    <lineage>
        <taxon>Eukaryota</taxon>
        <taxon>Viridiplantae</taxon>
        <taxon>Streptophyta</taxon>
        <taxon>Embryophyta</taxon>
        <taxon>Tracheophyta</taxon>
        <taxon>Spermatophyta</taxon>
        <taxon>Magnoliopsida</taxon>
        <taxon>eudicotyledons</taxon>
        <taxon>Gunneridae</taxon>
        <taxon>Pentapetalae</taxon>
        <taxon>rosids</taxon>
        <taxon>malvids</taxon>
        <taxon>Malvales</taxon>
        <taxon>Malvaceae</taxon>
        <taxon>Malvoideae</taxon>
        <taxon>Hibiscus</taxon>
    </lineage>
</organism>
<gene>
    <name evidence="4" type="ORF">F3Y22_tig00002226pilonHSYRG00021</name>
</gene>
<proteinExistence type="inferred from homology"/>
<evidence type="ECO:0000256" key="3">
    <source>
        <dbReference type="ARBA" id="ARBA00022777"/>
    </source>
</evidence>
<evidence type="ECO:0000313" key="4">
    <source>
        <dbReference type="EMBL" id="KAE8732391.1"/>
    </source>
</evidence>
<dbReference type="GO" id="GO:0016301">
    <property type="term" value="F:kinase activity"/>
    <property type="evidence" value="ECO:0007669"/>
    <property type="project" value="UniProtKB-KW"/>
</dbReference>
<keyword evidence="5" id="KW-1185">Reference proteome</keyword>
<dbReference type="PANTHER" id="PTHR43320:SF1">
    <property type="entry name" value="OS01G0105900 PROTEIN"/>
    <property type="match status" value="1"/>
</dbReference>
<dbReference type="Proteomes" id="UP000436088">
    <property type="component" value="Unassembled WGS sequence"/>
</dbReference>
<sequence>MGAETLVKNGEAKAPLILGQQPAALIDHVARVDWSLLNQIPGERGGSIPVEIKELEHILSSGFGINSGMIGAYGDDEQGQLFWVCLVDAYSNRAMRPCLSTAVKVQGDELTKDDFSGSKVTKEPCSLGFSFS</sequence>
<evidence type="ECO:0000313" key="5">
    <source>
        <dbReference type="Proteomes" id="UP000436088"/>
    </source>
</evidence>
<dbReference type="Gene3D" id="3.40.1190.20">
    <property type="match status" value="1"/>
</dbReference>
<dbReference type="InterPro" id="IPR052700">
    <property type="entry name" value="Carb_kinase_PfkB-like"/>
</dbReference>
<keyword evidence="2" id="KW-0808">Transferase</keyword>
<dbReference type="InterPro" id="IPR029056">
    <property type="entry name" value="Ribokinase-like"/>
</dbReference>